<reference evidence="4" key="1">
    <citation type="submission" date="2025-08" db="UniProtKB">
        <authorList>
            <consortium name="RefSeq"/>
        </authorList>
    </citation>
    <scope>IDENTIFICATION</scope>
    <source>
        <tissue evidence="4">Testes</tissue>
    </source>
</reference>
<feature type="compositionally biased region" description="Basic and acidic residues" evidence="1">
    <location>
        <begin position="87"/>
        <end position="101"/>
    </location>
</feature>
<feature type="region of interest" description="Disordered" evidence="1">
    <location>
        <begin position="74"/>
        <end position="141"/>
    </location>
</feature>
<organism evidence="3 4">
    <name type="scientific">Saccoglossus kowalevskii</name>
    <name type="common">Acorn worm</name>
    <dbReference type="NCBI Taxonomy" id="10224"/>
    <lineage>
        <taxon>Eukaryota</taxon>
        <taxon>Metazoa</taxon>
        <taxon>Hemichordata</taxon>
        <taxon>Enteropneusta</taxon>
        <taxon>Harrimaniidae</taxon>
        <taxon>Saccoglossus</taxon>
    </lineage>
</organism>
<dbReference type="GeneID" id="102801134"/>
<keyword evidence="3" id="KW-1185">Reference proteome</keyword>
<evidence type="ECO:0000313" key="4">
    <source>
        <dbReference type="RefSeq" id="XP_006822530.1"/>
    </source>
</evidence>
<dbReference type="Pfam" id="PF20651">
    <property type="entry name" value="EXOC6_Sec15_N"/>
    <property type="match status" value="1"/>
</dbReference>
<dbReference type="Proteomes" id="UP000694865">
    <property type="component" value="Unplaced"/>
</dbReference>
<evidence type="ECO:0000256" key="1">
    <source>
        <dbReference type="SAM" id="MobiDB-lite"/>
    </source>
</evidence>
<accession>A0ABM0MR89</accession>
<dbReference type="PANTHER" id="PTHR12702">
    <property type="entry name" value="SEC15"/>
    <property type="match status" value="1"/>
</dbReference>
<protein>
    <submittedName>
        <fullName evidence="4">Exocyst complex component 6B-like</fullName>
    </submittedName>
</protein>
<dbReference type="InterPro" id="IPR007225">
    <property type="entry name" value="EXOC6/Sec15"/>
</dbReference>
<proteinExistence type="predicted"/>
<dbReference type="PANTHER" id="PTHR12702:SF0">
    <property type="entry name" value="EXOCYST COMPLEX COMPONENT 6"/>
    <property type="match status" value="1"/>
</dbReference>
<feature type="non-terminal residue" evidence="4">
    <location>
        <position position="141"/>
    </location>
</feature>
<sequence>MYTKLTKQMKDDRYYPALKTLEQLEHTYLPRVKGYRFSQIMTENIPKLRDSIKEASMSEFVDFLENIREHSDRIGQVAMKQGQKQSSIEDRVTKQGKETSIKKNRPGTNSPPESESHGNPFDDDDDDEFQEDEDPDEEEEE</sequence>
<feature type="compositionally biased region" description="Acidic residues" evidence="1">
    <location>
        <begin position="121"/>
        <end position="141"/>
    </location>
</feature>
<gene>
    <name evidence="4" type="primary">LOC102801134</name>
</gene>
<feature type="domain" description="Exocyst complex component EXOC6/Sec15 N-terminal" evidence="2">
    <location>
        <begin position="2"/>
        <end position="79"/>
    </location>
</feature>
<dbReference type="InterPro" id="IPR048359">
    <property type="entry name" value="EXOC6_Sec15_N"/>
</dbReference>
<evidence type="ECO:0000313" key="3">
    <source>
        <dbReference type="Proteomes" id="UP000694865"/>
    </source>
</evidence>
<name>A0ABM0MR89_SACKO</name>
<dbReference type="RefSeq" id="XP_006822530.1">
    <property type="nucleotide sequence ID" value="XM_006822467.1"/>
</dbReference>
<evidence type="ECO:0000259" key="2">
    <source>
        <dbReference type="Pfam" id="PF20651"/>
    </source>
</evidence>